<dbReference type="InterPro" id="IPR004358">
    <property type="entry name" value="Sig_transdc_His_kin-like_C"/>
</dbReference>
<keyword evidence="4" id="KW-0808">Transferase</keyword>
<dbReference type="SUPFAM" id="SSF52172">
    <property type="entry name" value="CheY-like"/>
    <property type="match status" value="1"/>
</dbReference>
<dbReference type="Pfam" id="PF02518">
    <property type="entry name" value="HATPase_c"/>
    <property type="match status" value="1"/>
</dbReference>
<dbReference type="EMBL" id="BLJE01000001">
    <property type="protein sequence ID" value="GFE64213.1"/>
    <property type="molecule type" value="Genomic_DNA"/>
</dbReference>
<dbReference type="Gene3D" id="3.40.50.2300">
    <property type="match status" value="1"/>
</dbReference>
<dbReference type="Gene3D" id="3.30.450.20">
    <property type="entry name" value="PAS domain"/>
    <property type="match status" value="2"/>
</dbReference>
<dbReference type="Proteomes" id="UP000436822">
    <property type="component" value="Unassembled WGS sequence"/>
</dbReference>
<protein>
    <recommendedName>
        <fullName evidence="2">histidine kinase</fullName>
        <ecNumber evidence="2">2.7.13.3</ecNumber>
    </recommendedName>
</protein>
<evidence type="ECO:0000256" key="3">
    <source>
        <dbReference type="ARBA" id="ARBA00022553"/>
    </source>
</evidence>
<dbReference type="PANTHER" id="PTHR43047:SF9">
    <property type="entry name" value="HISTIDINE KINASE"/>
    <property type="match status" value="1"/>
</dbReference>
<keyword evidence="3 6" id="KW-0597">Phosphoprotein</keyword>
<evidence type="ECO:0000256" key="5">
    <source>
        <dbReference type="ARBA" id="ARBA00022777"/>
    </source>
</evidence>
<organism evidence="9 10">
    <name type="scientific">Litoreibacter roseus</name>
    <dbReference type="NCBI Taxonomy" id="2601869"/>
    <lineage>
        <taxon>Bacteria</taxon>
        <taxon>Pseudomonadati</taxon>
        <taxon>Pseudomonadota</taxon>
        <taxon>Alphaproteobacteria</taxon>
        <taxon>Rhodobacterales</taxon>
        <taxon>Roseobacteraceae</taxon>
        <taxon>Litoreibacter</taxon>
    </lineage>
</organism>
<dbReference type="Pfam" id="PF00072">
    <property type="entry name" value="Response_reg"/>
    <property type="match status" value="1"/>
</dbReference>
<evidence type="ECO:0000313" key="9">
    <source>
        <dbReference type="EMBL" id="GFE64213.1"/>
    </source>
</evidence>
<dbReference type="PROSITE" id="PS50109">
    <property type="entry name" value="HIS_KIN"/>
    <property type="match status" value="1"/>
</dbReference>
<dbReference type="InterPro" id="IPR003661">
    <property type="entry name" value="HisK_dim/P_dom"/>
</dbReference>
<dbReference type="SMART" id="SM00388">
    <property type="entry name" value="HisKA"/>
    <property type="match status" value="1"/>
</dbReference>
<dbReference type="InterPro" id="IPR003594">
    <property type="entry name" value="HATPase_dom"/>
</dbReference>
<dbReference type="RefSeq" id="WP_159805073.1">
    <property type="nucleotide sequence ID" value="NZ_BLJE01000001.1"/>
</dbReference>
<comment type="catalytic activity">
    <reaction evidence="1">
        <text>ATP + protein L-histidine = ADP + protein N-phospho-L-histidine.</text>
        <dbReference type="EC" id="2.7.13.3"/>
    </reaction>
</comment>
<gene>
    <name evidence="9" type="primary">gfdS</name>
    <name evidence="9" type="ORF">KIN_12870</name>
</gene>
<dbReference type="CDD" id="cd00082">
    <property type="entry name" value="HisKA"/>
    <property type="match status" value="1"/>
</dbReference>
<evidence type="ECO:0000256" key="2">
    <source>
        <dbReference type="ARBA" id="ARBA00012438"/>
    </source>
</evidence>
<dbReference type="InterPro" id="IPR005467">
    <property type="entry name" value="His_kinase_dom"/>
</dbReference>
<proteinExistence type="predicted"/>
<dbReference type="AlphaFoldDB" id="A0A6N6JCZ1"/>
<dbReference type="SMART" id="SM00387">
    <property type="entry name" value="HATPase_c"/>
    <property type="match status" value="1"/>
</dbReference>
<evidence type="ECO:0000259" key="8">
    <source>
        <dbReference type="PROSITE" id="PS50110"/>
    </source>
</evidence>
<evidence type="ECO:0000256" key="4">
    <source>
        <dbReference type="ARBA" id="ARBA00022679"/>
    </source>
</evidence>
<dbReference type="PRINTS" id="PR00344">
    <property type="entry name" value="BCTRLSENSOR"/>
</dbReference>
<dbReference type="InterPro" id="IPR011006">
    <property type="entry name" value="CheY-like_superfamily"/>
</dbReference>
<dbReference type="Gene3D" id="3.30.565.10">
    <property type="entry name" value="Histidine kinase-like ATPase, C-terminal domain"/>
    <property type="match status" value="1"/>
</dbReference>
<dbReference type="InterPro" id="IPR036890">
    <property type="entry name" value="HATPase_C_sf"/>
</dbReference>
<evidence type="ECO:0000256" key="1">
    <source>
        <dbReference type="ARBA" id="ARBA00000085"/>
    </source>
</evidence>
<dbReference type="PROSITE" id="PS50110">
    <property type="entry name" value="RESPONSE_REGULATORY"/>
    <property type="match status" value="1"/>
</dbReference>
<dbReference type="SUPFAM" id="SSF55785">
    <property type="entry name" value="PYP-like sensor domain (PAS domain)"/>
    <property type="match status" value="1"/>
</dbReference>
<dbReference type="Pfam" id="PF00512">
    <property type="entry name" value="HisKA"/>
    <property type="match status" value="1"/>
</dbReference>
<dbReference type="GO" id="GO:0005886">
    <property type="term" value="C:plasma membrane"/>
    <property type="evidence" value="ECO:0007669"/>
    <property type="project" value="TreeGrafter"/>
</dbReference>
<dbReference type="InterPro" id="IPR036097">
    <property type="entry name" value="HisK_dim/P_sf"/>
</dbReference>
<feature type="modified residue" description="4-aspartylphosphate" evidence="6">
    <location>
        <position position="664"/>
    </location>
</feature>
<dbReference type="CDD" id="cd00156">
    <property type="entry name" value="REC"/>
    <property type="match status" value="1"/>
</dbReference>
<dbReference type="OrthoDB" id="9764438at2"/>
<keyword evidence="10" id="KW-1185">Reference proteome</keyword>
<dbReference type="InterPro" id="IPR001789">
    <property type="entry name" value="Sig_transdc_resp-reg_receiver"/>
</dbReference>
<name>A0A6N6JCZ1_9RHOB</name>
<sequence length="740" mass="82196">MTLLNPADTLERQNEKLVQITEALMRRVEQKTEQSGVAYAQFERAALLEAEVRQRTLDLERTLDLLHEANAQLGVANRQTETARQTLTDAIETVSEGFALFDPDDKLVLSNSRFCKDLTDIKNALIPGLSFSDYVDLISHSRFLSLPESETSEHWAERRMLRHGDNHVIFNVSLIWDRWLQVSEHRTSQGGTVILQTDVTDIIRLERRERDKLRDHQAEMVSATLEHLNQGVCIFDANERLVFWNQRMSTVLDLPIQDGVIGGTFSRLLDKLSYEVTFSDTFDMGRLRNWAANRSGRRPIAFEIRSGTESILSVFAQELPDKGFVISFTDVTSEREAARALFEMNERLERRVEARTLELGDALAEAERANSSKSRFVAAASHDLLQPLSAAKLFMSSLSETVSDPASLDVIDKAETALGSVEHIIEALLDISRLDAGKAVFDIQPVALNAILTPLRDELSPVAEAKGLSLSIVPSGLTVKSDAGYLRRIIQNLVTNAIRYTDSGKIVVGVRRTALTARVEVWDTGPGIAPEDQRLVFQEFKRGDPARSANDGLGLGLAIVERACKTLDHPLELWSEPGAGSCFSVNLKLADAGSESAAGPVNGEPTANAAGLIIMLVENDEQLGRALLMMIEGWGSDVLWARTAEEALELMREIDLVPDMLLMDQHLGQGMTGLELYNEISLQEGFVPGCIISADRSKALRKECRRHEIDLLTKPIDTMRLARLLEDVSKRTFAILSETT</sequence>
<accession>A0A6N6JCZ1</accession>
<evidence type="ECO:0000259" key="7">
    <source>
        <dbReference type="PROSITE" id="PS50109"/>
    </source>
</evidence>
<dbReference type="SUPFAM" id="SSF47384">
    <property type="entry name" value="Homodimeric domain of signal transducing histidine kinase"/>
    <property type="match status" value="1"/>
</dbReference>
<feature type="domain" description="Response regulatory" evidence="8">
    <location>
        <begin position="613"/>
        <end position="729"/>
    </location>
</feature>
<dbReference type="CDD" id="cd00075">
    <property type="entry name" value="HATPase"/>
    <property type="match status" value="1"/>
</dbReference>
<feature type="domain" description="Histidine kinase" evidence="7">
    <location>
        <begin position="379"/>
        <end position="591"/>
    </location>
</feature>
<evidence type="ECO:0000313" key="10">
    <source>
        <dbReference type="Proteomes" id="UP000436822"/>
    </source>
</evidence>
<dbReference type="Gene3D" id="1.10.287.130">
    <property type="match status" value="1"/>
</dbReference>
<dbReference type="GO" id="GO:0000155">
    <property type="term" value="F:phosphorelay sensor kinase activity"/>
    <property type="evidence" value="ECO:0007669"/>
    <property type="project" value="InterPro"/>
</dbReference>
<dbReference type="SMART" id="SM00448">
    <property type="entry name" value="REC"/>
    <property type="match status" value="1"/>
</dbReference>
<dbReference type="FunFam" id="3.30.565.10:FF:000049">
    <property type="entry name" value="Two-component sensor histidine kinase"/>
    <property type="match status" value="1"/>
</dbReference>
<comment type="caution">
    <text evidence="9">The sequence shown here is derived from an EMBL/GenBank/DDBJ whole genome shotgun (WGS) entry which is preliminary data.</text>
</comment>
<dbReference type="Pfam" id="PF12860">
    <property type="entry name" value="PAS_7"/>
    <property type="match status" value="2"/>
</dbReference>
<evidence type="ECO:0000256" key="6">
    <source>
        <dbReference type="PROSITE-ProRule" id="PRU00169"/>
    </source>
</evidence>
<dbReference type="InterPro" id="IPR035965">
    <property type="entry name" value="PAS-like_dom_sf"/>
</dbReference>
<reference evidence="9 10" key="1">
    <citation type="submission" date="2019-12" db="EMBL/GenBank/DDBJ databases">
        <title>Litoreibacter badius sp. nov., a novel bacteriochlorophyll a-containing bacterium in the genus Litoreibacter.</title>
        <authorList>
            <person name="Kanamuro M."/>
            <person name="Takabe Y."/>
            <person name="Mori K."/>
            <person name="Takaichi S."/>
            <person name="Hanada S."/>
        </authorList>
    </citation>
    <scope>NUCLEOTIDE SEQUENCE [LARGE SCALE GENOMIC DNA]</scope>
    <source>
        <strain evidence="9 10">K6</strain>
    </source>
</reference>
<dbReference type="GO" id="GO:0009927">
    <property type="term" value="F:histidine phosphotransfer kinase activity"/>
    <property type="evidence" value="ECO:0007669"/>
    <property type="project" value="TreeGrafter"/>
</dbReference>
<dbReference type="EC" id="2.7.13.3" evidence="2"/>
<dbReference type="SUPFAM" id="SSF55874">
    <property type="entry name" value="ATPase domain of HSP90 chaperone/DNA topoisomerase II/histidine kinase"/>
    <property type="match status" value="1"/>
</dbReference>
<dbReference type="PANTHER" id="PTHR43047">
    <property type="entry name" value="TWO-COMPONENT HISTIDINE PROTEIN KINASE"/>
    <property type="match status" value="1"/>
</dbReference>
<keyword evidence="5 9" id="KW-0418">Kinase</keyword>